<proteinExistence type="predicted"/>
<feature type="non-terminal residue" evidence="2">
    <location>
        <position position="1"/>
    </location>
</feature>
<name>A0A6J4NA44_9ACTN</name>
<feature type="compositionally biased region" description="Low complexity" evidence="1">
    <location>
        <begin position="240"/>
        <end position="249"/>
    </location>
</feature>
<dbReference type="EMBL" id="CADCUK010000151">
    <property type="protein sequence ID" value="CAA9382639.1"/>
    <property type="molecule type" value="Genomic_DNA"/>
</dbReference>
<feature type="region of interest" description="Disordered" evidence="1">
    <location>
        <begin position="1"/>
        <end position="81"/>
    </location>
</feature>
<feature type="region of interest" description="Disordered" evidence="1">
    <location>
        <begin position="101"/>
        <end position="249"/>
    </location>
</feature>
<organism evidence="2">
    <name type="scientific">uncultured Nocardioidaceae bacterium</name>
    <dbReference type="NCBI Taxonomy" id="253824"/>
    <lineage>
        <taxon>Bacteria</taxon>
        <taxon>Bacillati</taxon>
        <taxon>Actinomycetota</taxon>
        <taxon>Actinomycetes</taxon>
        <taxon>Propionibacteriales</taxon>
        <taxon>Nocardioidaceae</taxon>
        <taxon>environmental samples</taxon>
    </lineage>
</organism>
<feature type="compositionally biased region" description="Basic residues" evidence="1">
    <location>
        <begin position="226"/>
        <end position="239"/>
    </location>
</feature>
<feature type="compositionally biased region" description="Basic residues" evidence="1">
    <location>
        <begin position="1"/>
        <end position="14"/>
    </location>
</feature>
<feature type="compositionally biased region" description="Low complexity" evidence="1">
    <location>
        <begin position="101"/>
        <end position="114"/>
    </location>
</feature>
<accession>A0A6J4NA44</accession>
<feature type="non-terminal residue" evidence="2">
    <location>
        <position position="249"/>
    </location>
</feature>
<evidence type="ECO:0000256" key="1">
    <source>
        <dbReference type="SAM" id="MobiDB-lite"/>
    </source>
</evidence>
<feature type="compositionally biased region" description="Basic residues" evidence="1">
    <location>
        <begin position="53"/>
        <end position="65"/>
    </location>
</feature>
<feature type="compositionally biased region" description="Basic and acidic residues" evidence="1">
    <location>
        <begin position="39"/>
        <end position="52"/>
    </location>
</feature>
<protein>
    <submittedName>
        <fullName evidence="2">Uncharacterized DUF554 membrane protein</fullName>
    </submittedName>
</protein>
<feature type="compositionally biased region" description="Basic residues" evidence="1">
    <location>
        <begin position="190"/>
        <end position="210"/>
    </location>
</feature>
<sequence>VPRHRDARQRRDRSRRGDPGRARGPPPPAADPGRRDRRARAGDAPHRCGDRRLGHRPRSGRRRRVERADPDRARLARHRWGGRLAARGRVRARAVRRVAAQQAAARRGRPAGPRAVRRGVRRELPALLRGSADDPRLAQRRSRAGSRPAVPQGGARRVRRDRVRGVVRVGRGGQRAGRARGPGVTDARRRAARRRAPGGARRRTGRHRRPAAGGRGDRAAPAAPHPGRRHASGARRRPAAHAAGDRPGL</sequence>
<gene>
    <name evidence="2" type="ORF">AVDCRST_MAG47-2280</name>
</gene>
<reference evidence="2" key="1">
    <citation type="submission" date="2020-02" db="EMBL/GenBank/DDBJ databases">
        <authorList>
            <person name="Meier V. D."/>
        </authorList>
    </citation>
    <scope>NUCLEOTIDE SEQUENCE</scope>
    <source>
        <strain evidence="2">AVDCRST_MAG47</strain>
    </source>
</reference>
<dbReference type="AlphaFoldDB" id="A0A6J4NA44"/>
<evidence type="ECO:0000313" key="2">
    <source>
        <dbReference type="EMBL" id="CAA9382639.1"/>
    </source>
</evidence>